<evidence type="ECO:0000256" key="6">
    <source>
        <dbReference type="PIRNR" id="PIRNR039090"/>
    </source>
</evidence>
<dbReference type="NCBIfam" id="TIGR00208">
    <property type="entry name" value="fliS"/>
    <property type="match status" value="1"/>
</dbReference>
<keyword evidence="7" id="KW-0966">Cell projection</keyword>
<keyword evidence="4 6" id="KW-1005">Bacterial flagellum biogenesis</keyword>
<dbReference type="Pfam" id="PF02561">
    <property type="entry name" value="FliS"/>
    <property type="match status" value="1"/>
</dbReference>
<dbReference type="OrthoDB" id="9792010at2"/>
<dbReference type="PANTHER" id="PTHR34773:SF1">
    <property type="entry name" value="FLAGELLAR SECRETION CHAPERONE FLIS"/>
    <property type="match status" value="1"/>
</dbReference>
<reference evidence="8" key="1">
    <citation type="submission" date="2019-04" db="EMBL/GenBank/DDBJ databases">
        <title>Genome sequence of Pseudomonas putida 1290, an auxin catabolizing strain.</title>
        <authorList>
            <person name="Laird T.S."/>
            <person name="Leveau J.H.J."/>
        </authorList>
    </citation>
    <scope>NUCLEOTIDE SEQUENCE [LARGE SCALE GENOMIC DNA]</scope>
    <source>
        <strain evidence="8">1290</strain>
    </source>
</reference>
<dbReference type="Gene3D" id="1.20.120.340">
    <property type="entry name" value="Flagellar protein FliS"/>
    <property type="match status" value="1"/>
</dbReference>
<dbReference type="GO" id="GO:0071973">
    <property type="term" value="P:bacterial-type flagellum-dependent cell motility"/>
    <property type="evidence" value="ECO:0007669"/>
    <property type="project" value="TreeGrafter"/>
</dbReference>
<sequence>MNRMAALRQYRNVNTQSEIHDASPHRLIQLLMEGGLSRIAQARGCMERGEMFEKAKLISKALDIIAGLREALDFKQGGDLAANYARLYDFMTRHLVEANRSNSVKSLDEVTKVLLELKMGWDGIPQQAAEAP</sequence>
<dbReference type="EMBL" id="CP039371">
    <property type="protein sequence ID" value="QCI13813.1"/>
    <property type="molecule type" value="Genomic_DNA"/>
</dbReference>
<accession>A0A4D6XDM7</accession>
<proteinExistence type="inferred from homology"/>
<dbReference type="PIRSF" id="PIRSF039090">
    <property type="entry name" value="Flis"/>
    <property type="match status" value="1"/>
</dbReference>
<organism evidence="7 8">
    <name type="scientific">Pseudomonas putida</name>
    <name type="common">Arthrobacter siderocapsulatus</name>
    <dbReference type="NCBI Taxonomy" id="303"/>
    <lineage>
        <taxon>Bacteria</taxon>
        <taxon>Pseudomonadati</taxon>
        <taxon>Pseudomonadota</taxon>
        <taxon>Gammaproteobacteria</taxon>
        <taxon>Pseudomonadales</taxon>
        <taxon>Pseudomonadaceae</taxon>
        <taxon>Pseudomonas</taxon>
    </lineage>
</organism>
<evidence type="ECO:0000256" key="5">
    <source>
        <dbReference type="ARBA" id="ARBA00023186"/>
    </source>
</evidence>
<dbReference type="PANTHER" id="PTHR34773">
    <property type="entry name" value="FLAGELLAR SECRETION CHAPERONE FLIS"/>
    <property type="match status" value="1"/>
</dbReference>
<dbReference type="Proteomes" id="UP000298551">
    <property type="component" value="Chromosome"/>
</dbReference>
<dbReference type="AlphaFoldDB" id="A0A4D6XDM7"/>
<evidence type="ECO:0000256" key="3">
    <source>
        <dbReference type="ARBA" id="ARBA00022490"/>
    </source>
</evidence>
<comment type="similarity">
    <text evidence="2 6">Belongs to the FliS family.</text>
</comment>
<evidence type="ECO:0000256" key="4">
    <source>
        <dbReference type="ARBA" id="ARBA00022795"/>
    </source>
</evidence>
<dbReference type="GO" id="GO:0044780">
    <property type="term" value="P:bacterial-type flagellum assembly"/>
    <property type="evidence" value="ECO:0007669"/>
    <property type="project" value="InterPro"/>
</dbReference>
<evidence type="ECO:0000256" key="1">
    <source>
        <dbReference type="ARBA" id="ARBA00004514"/>
    </source>
</evidence>
<protein>
    <recommendedName>
        <fullName evidence="6">Flagellar secretion chaperone FliS</fullName>
    </recommendedName>
</protein>
<dbReference type="SUPFAM" id="SSF101116">
    <property type="entry name" value="Flagellar export chaperone FliS"/>
    <property type="match status" value="1"/>
</dbReference>
<evidence type="ECO:0000313" key="8">
    <source>
        <dbReference type="Proteomes" id="UP000298551"/>
    </source>
</evidence>
<keyword evidence="7" id="KW-0969">Cilium</keyword>
<dbReference type="RefSeq" id="WP_136915909.1">
    <property type="nucleotide sequence ID" value="NZ_CP039371.1"/>
</dbReference>
<dbReference type="InterPro" id="IPR003713">
    <property type="entry name" value="FliS"/>
</dbReference>
<gene>
    <name evidence="7" type="primary">fliS</name>
    <name evidence="7" type="ORF">E6B08_21795</name>
</gene>
<dbReference type="CDD" id="cd16098">
    <property type="entry name" value="FliS"/>
    <property type="match status" value="1"/>
</dbReference>
<comment type="subcellular location">
    <subcellularLocation>
        <location evidence="1 6">Cytoplasm</location>
        <location evidence="1 6">Cytosol</location>
    </subcellularLocation>
</comment>
<keyword evidence="7" id="KW-0282">Flagellum</keyword>
<evidence type="ECO:0000313" key="7">
    <source>
        <dbReference type="EMBL" id="QCI13813.1"/>
    </source>
</evidence>
<dbReference type="InterPro" id="IPR036584">
    <property type="entry name" value="FliS_sf"/>
</dbReference>
<name>A0A4D6XDM7_PSEPU</name>
<evidence type="ECO:0000256" key="2">
    <source>
        <dbReference type="ARBA" id="ARBA00008787"/>
    </source>
</evidence>
<keyword evidence="3 6" id="KW-0963">Cytoplasm</keyword>
<keyword evidence="5" id="KW-0143">Chaperone</keyword>
<dbReference type="GO" id="GO:0005829">
    <property type="term" value="C:cytosol"/>
    <property type="evidence" value="ECO:0007669"/>
    <property type="project" value="UniProtKB-SubCell"/>
</dbReference>